<dbReference type="InterPro" id="IPR052993">
    <property type="entry name" value="CFA-57"/>
</dbReference>
<accession>A0A5E4MLS9</accession>
<keyword evidence="2" id="KW-1185">Reference proteome</keyword>
<dbReference type="Gene3D" id="2.130.10.10">
    <property type="entry name" value="YVTN repeat-like/Quinoprotein amine dehydrogenase"/>
    <property type="match status" value="1"/>
</dbReference>
<dbReference type="OrthoDB" id="10251741at2759"/>
<organism evidence="1 2">
    <name type="scientific">Cinara cedri</name>
    <dbReference type="NCBI Taxonomy" id="506608"/>
    <lineage>
        <taxon>Eukaryota</taxon>
        <taxon>Metazoa</taxon>
        <taxon>Ecdysozoa</taxon>
        <taxon>Arthropoda</taxon>
        <taxon>Hexapoda</taxon>
        <taxon>Insecta</taxon>
        <taxon>Pterygota</taxon>
        <taxon>Neoptera</taxon>
        <taxon>Paraneoptera</taxon>
        <taxon>Hemiptera</taxon>
        <taxon>Sternorrhyncha</taxon>
        <taxon>Aphidomorpha</taxon>
        <taxon>Aphidoidea</taxon>
        <taxon>Aphididae</taxon>
        <taxon>Lachninae</taxon>
        <taxon>Cinara</taxon>
    </lineage>
</organism>
<dbReference type="AlphaFoldDB" id="A0A5E4MLS9"/>
<gene>
    <name evidence="1" type="ORF">CINCED_3A016390</name>
</gene>
<dbReference type="InterPro" id="IPR036322">
    <property type="entry name" value="WD40_repeat_dom_sf"/>
</dbReference>
<reference evidence="1 2" key="1">
    <citation type="submission" date="2019-08" db="EMBL/GenBank/DDBJ databases">
        <authorList>
            <person name="Alioto T."/>
            <person name="Alioto T."/>
            <person name="Gomez Garrido J."/>
        </authorList>
    </citation>
    <scope>NUCLEOTIDE SEQUENCE [LARGE SCALE GENOMIC DNA]</scope>
</reference>
<name>A0A5E4MLS9_9HEMI</name>
<proteinExistence type="predicted"/>
<sequence>MEQIWDCIPVRPFGEEMHYGGVGSMSTCLWKPNIMTCGLIDNTIKVWNYVECKLLFSKHYLEHVSSISIHPNGLYSVATFMDHAEYQMIQLDDLVPLKYFPIAGYNLCSFSDSGHMFALGKKNAIDVYCSIMFEKLFSCQEHFQSVSI</sequence>
<dbReference type="EMBL" id="CABPRJ010000541">
    <property type="protein sequence ID" value="VVC30817.1"/>
    <property type="molecule type" value="Genomic_DNA"/>
</dbReference>
<protein>
    <submittedName>
        <fullName evidence="1">WD40/YVTN repeat-like-containing domain,WD40-repeat-containing domain</fullName>
    </submittedName>
</protein>
<dbReference type="Proteomes" id="UP000325440">
    <property type="component" value="Unassembled WGS sequence"/>
</dbReference>
<dbReference type="SUPFAM" id="SSF50978">
    <property type="entry name" value="WD40 repeat-like"/>
    <property type="match status" value="1"/>
</dbReference>
<evidence type="ECO:0000313" key="1">
    <source>
        <dbReference type="EMBL" id="VVC30817.1"/>
    </source>
</evidence>
<dbReference type="PANTHER" id="PTHR32215">
    <property type="entry name" value="CILIA- AND FLAGELLA-ASSOCIATED PROTEIN 57"/>
    <property type="match status" value="1"/>
</dbReference>
<evidence type="ECO:0000313" key="2">
    <source>
        <dbReference type="Proteomes" id="UP000325440"/>
    </source>
</evidence>
<dbReference type="InterPro" id="IPR015943">
    <property type="entry name" value="WD40/YVTN_repeat-like_dom_sf"/>
</dbReference>
<dbReference type="PANTHER" id="PTHR32215:SF0">
    <property type="entry name" value="CILIA- AND FLAGELLA-ASSOCIATED PROTEIN 57"/>
    <property type="match status" value="1"/>
</dbReference>